<keyword evidence="4" id="KW-1185">Reference proteome</keyword>
<dbReference type="Gene3D" id="6.10.250.2770">
    <property type="match status" value="1"/>
</dbReference>
<evidence type="ECO:0000313" key="4">
    <source>
        <dbReference type="Proteomes" id="UP001180020"/>
    </source>
</evidence>
<dbReference type="EMBL" id="JAUJYO010000015">
    <property type="protein sequence ID" value="KAK1297339.1"/>
    <property type="molecule type" value="Genomic_DNA"/>
</dbReference>
<organism evidence="3 4">
    <name type="scientific">Acorus calamus</name>
    <name type="common">Sweet flag</name>
    <dbReference type="NCBI Taxonomy" id="4465"/>
    <lineage>
        <taxon>Eukaryota</taxon>
        <taxon>Viridiplantae</taxon>
        <taxon>Streptophyta</taxon>
        <taxon>Embryophyta</taxon>
        <taxon>Tracheophyta</taxon>
        <taxon>Spermatophyta</taxon>
        <taxon>Magnoliopsida</taxon>
        <taxon>Liliopsida</taxon>
        <taxon>Acoraceae</taxon>
        <taxon>Acorus</taxon>
    </lineage>
</organism>
<gene>
    <name evidence="3" type="ORF">QJS10_CPB15g00424</name>
</gene>
<reference evidence="3" key="1">
    <citation type="journal article" date="2023" name="Nat. Commun.">
        <title>Diploid and tetraploid genomes of Acorus and the evolution of monocots.</title>
        <authorList>
            <person name="Ma L."/>
            <person name="Liu K.W."/>
            <person name="Li Z."/>
            <person name="Hsiao Y.Y."/>
            <person name="Qi Y."/>
            <person name="Fu T."/>
            <person name="Tang G.D."/>
            <person name="Zhang D."/>
            <person name="Sun W.H."/>
            <person name="Liu D.K."/>
            <person name="Li Y."/>
            <person name="Chen G.Z."/>
            <person name="Liu X.D."/>
            <person name="Liao X.Y."/>
            <person name="Jiang Y.T."/>
            <person name="Yu X."/>
            <person name="Hao Y."/>
            <person name="Huang J."/>
            <person name="Zhao X.W."/>
            <person name="Ke S."/>
            <person name="Chen Y.Y."/>
            <person name="Wu W.L."/>
            <person name="Hsu J.L."/>
            <person name="Lin Y.F."/>
            <person name="Huang M.D."/>
            <person name="Li C.Y."/>
            <person name="Huang L."/>
            <person name="Wang Z.W."/>
            <person name="Zhao X."/>
            <person name="Zhong W.Y."/>
            <person name="Peng D.H."/>
            <person name="Ahmad S."/>
            <person name="Lan S."/>
            <person name="Zhang J.S."/>
            <person name="Tsai W.C."/>
            <person name="Van de Peer Y."/>
            <person name="Liu Z.J."/>
        </authorList>
    </citation>
    <scope>NUCLEOTIDE SEQUENCE</scope>
    <source>
        <strain evidence="3">CP</strain>
    </source>
</reference>
<keyword evidence="1" id="KW-0175">Coiled coil</keyword>
<evidence type="ECO:0000313" key="3">
    <source>
        <dbReference type="EMBL" id="KAK1297339.1"/>
    </source>
</evidence>
<evidence type="ECO:0000256" key="1">
    <source>
        <dbReference type="SAM" id="Coils"/>
    </source>
</evidence>
<dbReference type="AlphaFoldDB" id="A0AAV9D930"/>
<dbReference type="Proteomes" id="UP001180020">
    <property type="component" value="Unassembled WGS sequence"/>
</dbReference>
<dbReference type="PANTHER" id="PTHR33704">
    <property type="entry name" value="PROTEIN HEAT INTOLERANT 4-RELATED"/>
    <property type="match status" value="1"/>
</dbReference>
<dbReference type="GO" id="GO:1900034">
    <property type="term" value="P:regulation of cellular response to heat"/>
    <property type="evidence" value="ECO:0007669"/>
    <property type="project" value="InterPro"/>
</dbReference>
<accession>A0AAV9D930</accession>
<evidence type="ECO:0000256" key="2">
    <source>
        <dbReference type="SAM" id="MobiDB-lite"/>
    </source>
</evidence>
<protein>
    <submittedName>
        <fullName evidence="3">Uncharacterized protein</fullName>
    </submittedName>
</protein>
<sequence length="342" mass="40139">MKRPRKKAPPPPPSPSPSASDSPPQAAPEAPKRTRRPKAPRPHVEPEVFHDKRNLEDLWKMAFPVGTEWDQLDDVYNVKWDFTNLENAFEEGGELHEKKVYLFGCTEPQLVTWKDEQKVMCIPVVVAVVSPFPPSDKVGVKSIQREKEEIIPMKKMKMAWAPYIPEENRQSQVERFKSNIFTMTCTQRRAALKHLKIERIKEYEYCLPYFYQPLKEDELEQDTIVTIVYPMEPPVICEFDWELDDLEEFIGDLIKDEVLPEDQKNAFKEFVKEQVRESKKKQREAKEARKKAIDEMDEATKTALENMRFYKFYPVQTPDTPDISNVKVPFINRYYGKAHMVL</sequence>
<dbReference type="PANTHER" id="PTHR33704:SF1">
    <property type="entry name" value="PROTEIN HEAT INTOLERANT 4-RELATED"/>
    <property type="match status" value="1"/>
</dbReference>
<feature type="coiled-coil region" evidence="1">
    <location>
        <begin position="268"/>
        <end position="302"/>
    </location>
</feature>
<feature type="region of interest" description="Disordered" evidence="2">
    <location>
        <begin position="1"/>
        <end position="49"/>
    </location>
</feature>
<reference evidence="3" key="2">
    <citation type="submission" date="2023-06" db="EMBL/GenBank/DDBJ databases">
        <authorList>
            <person name="Ma L."/>
            <person name="Liu K.-W."/>
            <person name="Li Z."/>
            <person name="Hsiao Y.-Y."/>
            <person name="Qi Y."/>
            <person name="Fu T."/>
            <person name="Tang G."/>
            <person name="Zhang D."/>
            <person name="Sun W.-H."/>
            <person name="Liu D.-K."/>
            <person name="Li Y."/>
            <person name="Chen G.-Z."/>
            <person name="Liu X.-D."/>
            <person name="Liao X.-Y."/>
            <person name="Jiang Y.-T."/>
            <person name="Yu X."/>
            <person name="Hao Y."/>
            <person name="Huang J."/>
            <person name="Zhao X.-W."/>
            <person name="Ke S."/>
            <person name="Chen Y.-Y."/>
            <person name="Wu W.-L."/>
            <person name="Hsu J.-L."/>
            <person name="Lin Y.-F."/>
            <person name="Huang M.-D."/>
            <person name="Li C.-Y."/>
            <person name="Huang L."/>
            <person name="Wang Z.-W."/>
            <person name="Zhao X."/>
            <person name="Zhong W.-Y."/>
            <person name="Peng D.-H."/>
            <person name="Ahmad S."/>
            <person name="Lan S."/>
            <person name="Zhang J.-S."/>
            <person name="Tsai W.-C."/>
            <person name="Van De Peer Y."/>
            <person name="Liu Z.-J."/>
        </authorList>
    </citation>
    <scope>NUCLEOTIDE SEQUENCE</scope>
    <source>
        <strain evidence="3">CP</strain>
        <tissue evidence="3">Leaves</tissue>
    </source>
</reference>
<dbReference type="InterPro" id="IPR039313">
    <property type="entry name" value="HIT4"/>
</dbReference>
<comment type="caution">
    <text evidence="3">The sequence shown here is derived from an EMBL/GenBank/DDBJ whole genome shotgun (WGS) entry which is preliminary data.</text>
</comment>
<proteinExistence type="predicted"/>
<name>A0AAV9D930_ACOCL</name>
<feature type="compositionally biased region" description="Low complexity" evidence="2">
    <location>
        <begin position="17"/>
        <end position="29"/>
    </location>
</feature>